<dbReference type="AlphaFoldDB" id="A0A2P2Q710"/>
<evidence type="ECO:0000313" key="1">
    <source>
        <dbReference type="EMBL" id="MBX62775.1"/>
    </source>
</evidence>
<reference evidence="1" key="1">
    <citation type="submission" date="2018-02" db="EMBL/GenBank/DDBJ databases">
        <title>Rhizophora mucronata_Transcriptome.</title>
        <authorList>
            <person name="Meera S.P."/>
            <person name="Sreeshan A."/>
            <person name="Augustine A."/>
        </authorList>
    </citation>
    <scope>NUCLEOTIDE SEQUENCE</scope>
    <source>
        <tissue evidence="1">Leaf</tissue>
    </source>
</reference>
<accession>A0A2P2Q710</accession>
<sequence length="49" mass="5131">MASICSGCSETTSSASLGLLTGGAEFQLETYATIMTSFQDTTLDCLFII</sequence>
<name>A0A2P2Q710_RHIMU</name>
<proteinExistence type="predicted"/>
<dbReference type="EMBL" id="GGEC01082291">
    <property type="protein sequence ID" value="MBX62775.1"/>
    <property type="molecule type" value="Transcribed_RNA"/>
</dbReference>
<organism evidence="1">
    <name type="scientific">Rhizophora mucronata</name>
    <name type="common">Asiatic mangrove</name>
    <dbReference type="NCBI Taxonomy" id="61149"/>
    <lineage>
        <taxon>Eukaryota</taxon>
        <taxon>Viridiplantae</taxon>
        <taxon>Streptophyta</taxon>
        <taxon>Embryophyta</taxon>
        <taxon>Tracheophyta</taxon>
        <taxon>Spermatophyta</taxon>
        <taxon>Magnoliopsida</taxon>
        <taxon>eudicotyledons</taxon>
        <taxon>Gunneridae</taxon>
        <taxon>Pentapetalae</taxon>
        <taxon>rosids</taxon>
        <taxon>fabids</taxon>
        <taxon>Malpighiales</taxon>
        <taxon>Rhizophoraceae</taxon>
        <taxon>Rhizophora</taxon>
    </lineage>
</organism>
<protein>
    <submittedName>
        <fullName evidence="1">Uncharacterized protein</fullName>
    </submittedName>
</protein>